<feature type="compositionally biased region" description="Basic and acidic residues" evidence="2">
    <location>
        <begin position="143"/>
        <end position="154"/>
    </location>
</feature>
<comment type="similarity">
    <text evidence="1">Belongs to the AATF family.</text>
</comment>
<evidence type="ECO:0000259" key="4">
    <source>
        <dbReference type="Pfam" id="PF13339"/>
    </source>
</evidence>
<feature type="domain" description="AATF leucine zipper-containing" evidence="4">
    <location>
        <begin position="166"/>
        <end position="328"/>
    </location>
</feature>
<evidence type="ECO:0000313" key="6">
    <source>
        <dbReference type="Proteomes" id="UP000826195"/>
    </source>
</evidence>
<comment type="caution">
    <text evidence="5">The sequence shown here is derived from an EMBL/GenBank/DDBJ whole genome shotgun (WGS) entry which is preliminary data.</text>
</comment>
<dbReference type="AlphaFoldDB" id="A0AAV7HYA9"/>
<feature type="region of interest" description="Disordered" evidence="2">
    <location>
        <begin position="15"/>
        <end position="170"/>
    </location>
</feature>
<evidence type="ECO:0000256" key="1">
    <source>
        <dbReference type="ARBA" id="ARBA00008966"/>
    </source>
</evidence>
<evidence type="ECO:0000259" key="3">
    <source>
        <dbReference type="Pfam" id="PF08164"/>
    </source>
</evidence>
<dbReference type="GO" id="GO:0005730">
    <property type="term" value="C:nucleolus"/>
    <property type="evidence" value="ECO:0007669"/>
    <property type="project" value="TreeGrafter"/>
</dbReference>
<organism evidence="5 6">
    <name type="scientific">Cotesia glomerata</name>
    <name type="common">Lepidopteran parasitic wasp</name>
    <name type="synonym">Apanteles glomeratus</name>
    <dbReference type="NCBI Taxonomy" id="32391"/>
    <lineage>
        <taxon>Eukaryota</taxon>
        <taxon>Metazoa</taxon>
        <taxon>Ecdysozoa</taxon>
        <taxon>Arthropoda</taxon>
        <taxon>Hexapoda</taxon>
        <taxon>Insecta</taxon>
        <taxon>Pterygota</taxon>
        <taxon>Neoptera</taxon>
        <taxon>Endopterygota</taxon>
        <taxon>Hymenoptera</taxon>
        <taxon>Apocrita</taxon>
        <taxon>Ichneumonoidea</taxon>
        <taxon>Braconidae</taxon>
        <taxon>Microgastrinae</taxon>
        <taxon>Cotesia</taxon>
    </lineage>
</organism>
<dbReference type="PANTHER" id="PTHR15565:SF0">
    <property type="entry name" value="PROTEIN AATF"/>
    <property type="match status" value="1"/>
</dbReference>
<feature type="compositionally biased region" description="Basic and acidic residues" evidence="2">
    <location>
        <begin position="289"/>
        <end position="298"/>
    </location>
</feature>
<feature type="compositionally biased region" description="Basic and acidic residues" evidence="2">
    <location>
        <begin position="32"/>
        <end position="48"/>
    </location>
</feature>
<sequence>MSKAKKSSFAEELNSLLNVAPKPFESDEEEESTKAKVVDKFEESHSDDEQASSFRKKNVPLLDETDERYKGKKVTREEAFGEESASDQDDVEMESDEEEDNDEEEDTDNDDEDEVEENDEDESDDDDGDEDDDDDDDDDEKDTENPLYRDRSDNIFKNLVSNPQSEAEKGNCVKTQQRIWEKLLEIRIKLQPVLITSNKMPQHDVVKTLQTIPKFNKQKKGTQSKLCDVLDNLLDLQQKLFKSFPETKNLLDQTADKKIDNQDEDDEEICSDTEEEIEKSEEEPEEKSEEPPKKKIKRSLKDYEKIISDIHEKYTPYRNSVIQKWNDKTRVAAGKMNKNANNQSVVRQIEFVLNDKSKLIKRTQLKRSEYEIVGKKSLDETDEDGRRVQEYDTEIYDDDDFYHQLLRELIEQKTSHITDPVELSRQFSKLQTMRKKLKRKIDTRATKGRRIRYNVHTNLVNFMPSITGNDTWTESAKTALYNSLFGKLKTAEVENN</sequence>
<gene>
    <name evidence="5" type="ORF">KQX54_007968</name>
</gene>
<dbReference type="InterPro" id="IPR039223">
    <property type="entry name" value="AATF/Bfr2"/>
</dbReference>
<keyword evidence="6" id="KW-1185">Reference proteome</keyword>
<dbReference type="Pfam" id="PF08164">
    <property type="entry name" value="TRAUB"/>
    <property type="match status" value="1"/>
</dbReference>
<feature type="compositionally biased region" description="Acidic residues" evidence="2">
    <location>
        <begin position="262"/>
        <end position="288"/>
    </location>
</feature>
<feature type="compositionally biased region" description="Acidic residues" evidence="2">
    <location>
        <begin position="80"/>
        <end position="142"/>
    </location>
</feature>
<proteinExistence type="inferred from homology"/>
<dbReference type="InterPro" id="IPR025160">
    <property type="entry name" value="AATF"/>
</dbReference>
<dbReference type="InterPro" id="IPR012617">
    <property type="entry name" value="AATF_C"/>
</dbReference>
<evidence type="ECO:0000256" key="2">
    <source>
        <dbReference type="SAM" id="MobiDB-lite"/>
    </source>
</evidence>
<dbReference type="EMBL" id="JAHXZJ010002609">
    <property type="protein sequence ID" value="KAH0539773.1"/>
    <property type="molecule type" value="Genomic_DNA"/>
</dbReference>
<feature type="region of interest" description="Disordered" evidence="2">
    <location>
        <begin position="255"/>
        <end position="298"/>
    </location>
</feature>
<reference evidence="5 6" key="1">
    <citation type="journal article" date="2021" name="J. Hered.">
        <title>A chromosome-level genome assembly of the parasitoid wasp, Cotesia glomerata (Hymenoptera: Braconidae).</title>
        <authorList>
            <person name="Pinto B.J."/>
            <person name="Weis J.J."/>
            <person name="Gamble T."/>
            <person name="Ode P.J."/>
            <person name="Paul R."/>
            <person name="Zaspel J.M."/>
        </authorList>
    </citation>
    <scope>NUCLEOTIDE SEQUENCE [LARGE SCALE GENOMIC DNA]</scope>
    <source>
        <strain evidence="5">CgM1</strain>
    </source>
</reference>
<dbReference type="PANTHER" id="PTHR15565">
    <property type="entry name" value="AATF PROTEIN APOPTOSIS ANTAGONIZING TRANSCRIPTION FACTOR"/>
    <property type="match status" value="1"/>
</dbReference>
<dbReference type="GO" id="GO:0006357">
    <property type="term" value="P:regulation of transcription by RNA polymerase II"/>
    <property type="evidence" value="ECO:0007669"/>
    <property type="project" value="TreeGrafter"/>
</dbReference>
<accession>A0AAV7HYA9</accession>
<name>A0AAV7HYA9_COTGL</name>
<evidence type="ECO:0008006" key="7">
    <source>
        <dbReference type="Google" id="ProtNLM"/>
    </source>
</evidence>
<dbReference type="Pfam" id="PF13339">
    <property type="entry name" value="AATF-Che1"/>
    <property type="match status" value="1"/>
</dbReference>
<protein>
    <recommendedName>
        <fullName evidence="7">Protein AATF</fullName>
    </recommendedName>
</protein>
<evidence type="ECO:0000313" key="5">
    <source>
        <dbReference type="EMBL" id="KAH0539773.1"/>
    </source>
</evidence>
<feature type="domain" description="Apoptosis-antagonizing transcription factor C-terminal" evidence="3">
    <location>
        <begin position="402"/>
        <end position="485"/>
    </location>
</feature>
<dbReference type="Proteomes" id="UP000826195">
    <property type="component" value="Unassembled WGS sequence"/>
</dbReference>